<protein>
    <recommendedName>
        <fullName evidence="3">Asp23/Gls24 family envelope stress response protein</fullName>
    </recommendedName>
</protein>
<dbReference type="KEGG" id="lxl:KDY119_00358"/>
<dbReference type="EMBL" id="CP045529">
    <property type="protein sequence ID" value="QFU96868.1"/>
    <property type="molecule type" value="Genomic_DNA"/>
</dbReference>
<dbReference type="RefSeq" id="WP_051136918.1">
    <property type="nucleotide sequence ID" value="NZ_BAABIH010000013.1"/>
</dbReference>
<reference evidence="1 2" key="1">
    <citation type="submission" date="2019-10" db="EMBL/GenBank/DDBJ databases">
        <title>Genome sequence of Luteimicrobium xylanilyticum HY-24.</title>
        <authorList>
            <person name="Kim D.Y."/>
            <person name="Park H.-Y."/>
        </authorList>
    </citation>
    <scope>NUCLEOTIDE SEQUENCE [LARGE SCALE GENOMIC DNA]</scope>
    <source>
        <strain evidence="1 2">HY-24</strain>
    </source>
</reference>
<dbReference type="Proteomes" id="UP000326702">
    <property type="component" value="Chromosome"/>
</dbReference>
<proteinExistence type="predicted"/>
<accession>A0A5P9Q645</accession>
<dbReference type="AlphaFoldDB" id="A0A5P9Q645"/>
<name>A0A5P9Q645_9MICO</name>
<organism evidence="1 2">
    <name type="scientific">Luteimicrobium xylanilyticum</name>
    <dbReference type="NCBI Taxonomy" id="1133546"/>
    <lineage>
        <taxon>Bacteria</taxon>
        <taxon>Bacillati</taxon>
        <taxon>Actinomycetota</taxon>
        <taxon>Actinomycetes</taxon>
        <taxon>Micrococcales</taxon>
        <taxon>Luteimicrobium</taxon>
    </lineage>
</organism>
<evidence type="ECO:0008006" key="3">
    <source>
        <dbReference type="Google" id="ProtNLM"/>
    </source>
</evidence>
<evidence type="ECO:0000313" key="1">
    <source>
        <dbReference type="EMBL" id="QFU96868.1"/>
    </source>
</evidence>
<gene>
    <name evidence="1" type="ORF">KDY119_00358</name>
</gene>
<sequence>MAERTAVAAEQPWGGATTVADRVVERVAERAAAIAARPAPEGPLQRAGATVSRLGDAARVAVRVTAVWPEPATSVAARVAGTVRTDLARMTGVDVREVDVVVEGYVAPARTRRVR</sequence>
<evidence type="ECO:0000313" key="2">
    <source>
        <dbReference type="Proteomes" id="UP000326702"/>
    </source>
</evidence>
<keyword evidence="2" id="KW-1185">Reference proteome</keyword>